<reference evidence="1 2" key="1">
    <citation type="submission" date="2019-02" db="EMBL/GenBank/DDBJ databases">
        <title>Deep-cultivation of Planctomycetes and their phenomic and genomic characterization uncovers novel biology.</title>
        <authorList>
            <person name="Wiegand S."/>
            <person name="Jogler M."/>
            <person name="Boedeker C."/>
            <person name="Pinto D."/>
            <person name="Vollmers J."/>
            <person name="Rivas-Marin E."/>
            <person name="Kohn T."/>
            <person name="Peeters S.H."/>
            <person name="Heuer A."/>
            <person name="Rast P."/>
            <person name="Oberbeckmann S."/>
            <person name="Bunk B."/>
            <person name="Jeske O."/>
            <person name="Meyerdierks A."/>
            <person name="Storesund J.E."/>
            <person name="Kallscheuer N."/>
            <person name="Luecker S."/>
            <person name="Lage O.M."/>
            <person name="Pohl T."/>
            <person name="Merkel B.J."/>
            <person name="Hornburger P."/>
            <person name="Mueller R.-W."/>
            <person name="Bruemmer F."/>
            <person name="Labrenz M."/>
            <person name="Spormann A.M."/>
            <person name="Op den Camp H."/>
            <person name="Overmann J."/>
            <person name="Amann R."/>
            <person name="Jetten M.S.M."/>
            <person name="Mascher T."/>
            <person name="Medema M.H."/>
            <person name="Devos D.P."/>
            <person name="Kaster A.-K."/>
            <person name="Ovreas L."/>
            <person name="Rohde M."/>
            <person name="Galperin M.Y."/>
            <person name="Jogler C."/>
        </authorList>
    </citation>
    <scope>NUCLEOTIDE SEQUENCE [LARGE SCALE GENOMIC DNA]</scope>
    <source>
        <strain evidence="1 2">Poly24</strain>
    </source>
</reference>
<dbReference type="KEGG" id="rcf:Poly24_06140"/>
<dbReference type="Proteomes" id="UP000315082">
    <property type="component" value="Chromosome"/>
</dbReference>
<name>A0A518JMZ1_9BACT</name>
<protein>
    <submittedName>
        <fullName evidence="1">Uncharacterized protein</fullName>
    </submittedName>
</protein>
<proteinExistence type="predicted"/>
<evidence type="ECO:0000313" key="1">
    <source>
        <dbReference type="EMBL" id="QDV66925.1"/>
    </source>
</evidence>
<dbReference type="AlphaFoldDB" id="A0A518JMZ1"/>
<evidence type="ECO:0000313" key="2">
    <source>
        <dbReference type="Proteomes" id="UP000315082"/>
    </source>
</evidence>
<gene>
    <name evidence="1" type="ORF">Poly24_06140</name>
</gene>
<accession>A0A518JMZ1</accession>
<organism evidence="1 2">
    <name type="scientific">Rosistilla carotiformis</name>
    <dbReference type="NCBI Taxonomy" id="2528017"/>
    <lineage>
        <taxon>Bacteria</taxon>
        <taxon>Pseudomonadati</taxon>
        <taxon>Planctomycetota</taxon>
        <taxon>Planctomycetia</taxon>
        <taxon>Pirellulales</taxon>
        <taxon>Pirellulaceae</taxon>
        <taxon>Rosistilla</taxon>
    </lineage>
</organism>
<dbReference type="EMBL" id="CP036348">
    <property type="protein sequence ID" value="QDV66925.1"/>
    <property type="molecule type" value="Genomic_DNA"/>
</dbReference>
<sequence>MVLMADAAEEFPAAASSNAMANARRAASDGLEYNGGS</sequence>
<keyword evidence="2" id="KW-1185">Reference proteome</keyword>